<proteinExistence type="predicted"/>
<reference evidence="1 2" key="1">
    <citation type="journal article" date="2020" name="Nature">
        <title>Six reference-quality genomes reveal evolution of bat adaptations.</title>
        <authorList>
            <person name="Jebb D."/>
            <person name="Huang Z."/>
            <person name="Pippel M."/>
            <person name="Hughes G.M."/>
            <person name="Lavrichenko K."/>
            <person name="Devanna P."/>
            <person name="Winkler S."/>
            <person name="Jermiin L.S."/>
            <person name="Skirmuntt E.C."/>
            <person name="Katzourakis A."/>
            <person name="Burkitt-Gray L."/>
            <person name="Ray D.A."/>
            <person name="Sullivan K.A.M."/>
            <person name="Roscito J.G."/>
            <person name="Kirilenko B.M."/>
            <person name="Davalos L.M."/>
            <person name="Corthals A.P."/>
            <person name="Power M.L."/>
            <person name="Jones G."/>
            <person name="Ransome R.D."/>
            <person name="Dechmann D.K.N."/>
            <person name="Locatelli A.G."/>
            <person name="Puechmaille S.J."/>
            <person name="Fedrigo O."/>
            <person name="Jarvis E.D."/>
            <person name="Hiller M."/>
            <person name="Vernes S.C."/>
            <person name="Myers E.W."/>
            <person name="Teeling E.C."/>
        </authorList>
    </citation>
    <scope>NUCLEOTIDE SEQUENCE [LARGE SCALE GENOMIC DNA]</scope>
    <source>
        <strain evidence="1">MRouAeg1</strain>
        <tissue evidence="1">Muscle</tissue>
    </source>
</reference>
<comment type="caution">
    <text evidence="1">The sequence shown here is derived from an EMBL/GenBank/DDBJ whole genome shotgun (WGS) entry which is preliminary data.</text>
</comment>
<keyword evidence="2" id="KW-1185">Reference proteome</keyword>
<organism evidence="1 2">
    <name type="scientific">Rousettus aegyptiacus</name>
    <name type="common">Egyptian fruit bat</name>
    <name type="synonym">Pteropus aegyptiacus</name>
    <dbReference type="NCBI Taxonomy" id="9407"/>
    <lineage>
        <taxon>Eukaryota</taxon>
        <taxon>Metazoa</taxon>
        <taxon>Chordata</taxon>
        <taxon>Craniata</taxon>
        <taxon>Vertebrata</taxon>
        <taxon>Euteleostomi</taxon>
        <taxon>Mammalia</taxon>
        <taxon>Eutheria</taxon>
        <taxon>Laurasiatheria</taxon>
        <taxon>Chiroptera</taxon>
        <taxon>Yinpterochiroptera</taxon>
        <taxon>Pteropodoidea</taxon>
        <taxon>Pteropodidae</taxon>
        <taxon>Rousettinae</taxon>
        <taxon>Rousettus</taxon>
    </lineage>
</organism>
<gene>
    <name evidence="1" type="ORF">HJG63_011224</name>
</gene>
<dbReference type="EMBL" id="JACASE010000005">
    <property type="protein sequence ID" value="KAF6465839.1"/>
    <property type="molecule type" value="Genomic_DNA"/>
</dbReference>
<evidence type="ECO:0000313" key="1">
    <source>
        <dbReference type="EMBL" id="KAF6465839.1"/>
    </source>
</evidence>
<dbReference type="Proteomes" id="UP000593571">
    <property type="component" value="Unassembled WGS sequence"/>
</dbReference>
<name>A0A7J8H1X9_ROUAE</name>
<sequence>MTNFETTRLADRSCGGIRPHSSRSILESLFLAKLESQIRPKCLFCSGVLLLMIFHLFVCKCSSSGLRNSERVSPVSCLCTRCALSDGNLSQRVSEDTGKTTNPNDPQSRRWLFGQFGALSLENSLLRGRRVKGQPPAMLEMPFLNNILRQCQVDKATERFGVHNLSYVQLQCFYPNGNQKLL</sequence>
<dbReference type="AlphaFoldDB" id="A0A7J8H1X9"/>
<accession>A0A7J8H1X9</accession>
<evidence type="ECO:0000313" key="2">
    <source>
        <dbReference type="Proteomes" id="UP000593571"/>
    </source>
</evidence>
<protein>
    <submittedName>
        <fullName evidence="1">Uncharacterized protein</fullName>
    </submittedName>
</protein>